<dbReference type="InterPro" id="IPR011063">
    <property type="entry name" value="TilS/TtcA_N"/>
</dbReference>
<evidence type="ECO:0000256" key="2">
    <source>
        <dbReference type="ARBA" id="ARBA00022694"/>
    </source>
</evidence>
<gene>
    <name evidence="6 8" type="primary">tilS</name>
</gene>
<geneLocation type="chloroplast" evidence="8"/>
<evidence type="ECO:0000313" key="8">
    <source>
        <dbReference type="EMBL" id="ARW66979.1"/>
    </source>
</evidence>
<dbReference type="SUPFAM" id="SSF52402">
    <property type="entry name" value="Adenine nucleotide alpha hydrolases-like"/>
    <property type="match status" value="1"/>
</dbReference>
<evidence type="ECO:0000256" key="3">
    <source>
        <dbReference type="ARBA" id="ARBA00022741"/>
    </source>
</evidence>
<dbReference type="GO" id="GO:0032267">
    <property type="term" value="F:tRNA(Ile)-lysidine synthase activity"/>
    <property type="evidence" value="ECO:0007669"/>
    <property type="project" value="UniProtKB-EC"/>
</dbReference>
<proteinExistence type="inferred from homology"/>
<evidence type="ECO:0000256" key="5">
    <source>
        <dbReference type="ARBA" id="ARBA00048539"/>
    </source>
</evidence>
<dbReference type="GeneID" id="33360215"/>
<evidence type="ECO:0000256" key="1">
    <source>
        <dbReference type="ARBA" id="ARBA00022598"/>
    </source>
</evidence>
<keyword evidence="3 6" id="KW-0547">Nucleotide-binding</keyword>
<dbReference type="Pfam" id="PF01171">
    <property type="entry name" value="ATP_bind_3"/>
    <property type="match status" value="1"/>
</dbReference>
<comment type="similarity">
    <text evidence="6">Belongs to the tRNA(Ile)-lysidine synthase family.</text>
</comment>
<dbReference type="HAMAP" id="MF_01161">
    <property type="entry name" value="tRNA_Ile_lys_synt"/>
    <property type="match status" value="1"/>
</dbReference>
<dbReference type="GO" id="GO:0005524">
    <property type="term" value="F:ATP binding"/>
    <property type="evidence" value="ECO:0007669"/>
    <property type="project" value="UniProtKB-UniRule"/>
</dbReference>
<dbReference type="NCBIfam" id="TIGR02432">
    <property type="entry name" value="lysidine_TilS_N"/>
    <property type="match status" value="1"/>
</dbReference>
<dbReference type="Gene3D" id="3.40.50.620">
    <property type="entry name" value="HUPs"/>
    <property type="match status" value="1"/>
</dbReference>
<keyword evidence="4 6" id="KW-0067">ATP-binding</keyword>
<keyword evidence="1 6" id="KW-0436">Ligase</keyword>
<dbReference type="InterPro" id="IPR012094">
    <property type="entry name" value="tRNA_Ile_lys_synt"/>
</dbReference>
<comment type="function">
    <text evidence="6">Ligates lysine onto the cytidine present at position 34 of the AUA codon-specific tRNA(Ile) that contains the anticodon CAU, in an ATP-dependent manner. Cytidine is converted to lysidine, thus changing the amino acid specificity of the tRNA from methionine to isoleucine.</text>
</comment>
<comment type="catalytic activity">
    <reaction evidence="5 6">
        <text>cytidine(34) in tRNA(Ile2) + L-lysine + ATP = lysidine(34) in tRNA(Ile2) + AMP + diphosphate + H(+)</text>
        <dbReference type="Rhea" id="RHEA:43744"/>
        <dbReference type="Rhea" id="RHEA-COMP:10625"/>
        <dbReference type="Rhea" id="RHEA-COMP:10670"/>
        <dbReference type="ChEBI" id="CHEBI:15378"/>
        <dbReference type="ChEBI" id="CHEBI:30616"/>
        <dbReference type="ChEBI" id="CHEBI:32551"/>
        <dbReference type="ChEBI" id="CHEBI:33019"/>
        <dbReference type="ChEBI" id="CHEBI:82748"/>
        <dbReference type="ChEBI" id="CHEBI:83665"/>
        <dbReference type="ChEBI" id="CHEBI:456215"/>
        <dbReference type="EC" id="6.3.4.19"/>
    </reaction>
</comment>
<accession>A0A1Z1MM98</accession>
<dbReference type="EMBL" id="MF101445">
    <property type="protein sequence ID" value="ARW66979.1"/>
    <property type="molecule type" value="Genomic_DNA"/>
</dbReference>
<keyword evidence="8" id="KW-0934">Plastid</keyword>
<keyword evidence="2 6" id="KW-0819">tRNA processing</keyword>
<evidence type="ECO:0000259" key="7">
    <source>
        <dbReference type="Pfam" id="PF01171"/>
    </source>
</evidence>
<dbReference type="EC" id="6.3.4.19" evidence="6"/>
<name>A0A1Z1MM98_9FLOR</name>
<dbReference type="PANTHER" id="PTHR43033:SF1">
    <property type="entry name" value="TRNA(ILE)-LYSIDINE SYNTHASE-RELATED"/>
    <property type="match status" value="1"/>
</dbReference>
<dbReference type="CDD" id="cd01992">
    <property type="entry name" value="TilS_N"/>
    <property type="match status" value="1"/>
</dbReference>
<dbReference type="RefSeq" id="YP_009397793.1">
    <property type="nucleotide sequence ID" value="NC_035289.1"/>
</dbReference>
<dbReference type="InterPro" id="IPR014729">
    <property type="entry name" value="Rossmann-like_a/b/a_fold"/>
</dbReference>
<dbReference type="GO" id="GO:0009507">
    <property type="term" value="C:chloroplast"/>
    <property type="evidence" value="ECO:0007669"/>
    <property type="project" value="UniProtKB-SubCell"/>
</dbReference>
<feature type="domain" description="tRNA(Ile)-lysidine/2-thiocytidine synthase N-terminal" evidence="7">
    <location>
        <begin position="25"/>
        <end position="207"/>
    </location>
</feature>
<comment type="subcellular location">
    <subcellularLocation>
        <location evidence="6">Plastid</location>
        <location evidence="6">Chloroplast</location>
    </subcellularLocation>
</comment>
<dbReference type="InterPro" id="IPR012795">
    <property type="entry name" value="tRNA_Ile_lys_synt_N"/>
</dbReference>
<reference evidence="8" key="1">
    <citation type="journal article" date="2017" name="J. Phycol.">
        <title>Analysis of chloroplast genomes and a supermatrix inform reclassification of the Rhodomelaceae (Rhodophyta).</title>
        <authorList>
            <person name="Diaz-Tapia P."/>
            <person name="Maggs C.A."/>
            <person name="West J.A."/>
            <person name="Verbruggen H."/>
        </authorList>
    </citation>
    <scope>NUCLEOTIDE SEQUENCE</scope>
    <source>
        <strain evidence="8">PD1151</strain>
    </source>
</reference>
<dbReference type="SUPFAM" id="SSF82829">
    <property type="entry name" value="MesJ substrate recognition domain-like"/>
    <property type="match status" value="1"/>
</dbReference>
<organism evidence="8">
    <name type="scientific">Sonderella linearis</name>
    <dbReference type="NCBI Taxonomy" id="110477"/>
    <lineage>
        <taxon>Eukaryota</taxon>
        <taxon>Rhodophyta</taxon>
        <taxon>Florideophyceae</taxon>
        <taxon>Rhodymeniophycidae</taxon>
        <taxon>Ceramiales</taxon>
        <taxon>Rhodomelaceae</taxon>
        <taxon>Sonderella</taxon>
    </lineage>
</organism>
<evidence type="ECO:0000256" key="6">
    <source>
        <dbReference type="HAMAP-Rule" id="MF_01161"/>
    </source>
</evidence>
<dbReference type="PANTHER" id="PTHR43033">
    <property type="entry name" value="TRNA(ILE)-LYSIDINE SYNTHASE-RELATED"/>
    <property type="match status" value="1"/>
</dbReference>
<evidence type="ECO:0000256" key="4">
    <source>
        <dbReference type="ARBA" id="ARBA00022840"/>
    </source>
</evidence>
<dbReference type="GO" id="GO:0006400">
    <property type="term" value="P:tRNA modification"/>
    <property type="evidence" value="ECO:0007669"/>
    <property type="project" value="UniProtKB-UniRule"/>
</dbReference>
<feature type="binding site" evidence="6">
    <location>
        <begin position="30"/>
        <end position="35"/>
    </location>
    <ligand>
        <name>ATP</name>
        <dbReference type="ChEBI" id="CHEBI:30616"/>
    </ligand>
</feature>
<dbReference type="AlphaFoldDB" id="A0A1Z1MM98"/>
<comment type="domain">
    <text evidence="6">The N-terminal region contains the highly conserved SGGXDS motif, predicted to be a P-loop motif involved in ATP binding.</text>
</comment>
<sequence>MYTNIEDYFNQKILKIIKKYSISSIILAISGGQDSICLINLIENLKKKINIIYIKIDIEYIYIDHQWQKNSHKQIKHLINYIKSLKANIAVYQIKNITLSEKNCREYRYHTIIQHAIKNNSQLIITAHTETDKVETFLQNIIRGTGLEGISSLNLERKLTQNLYILRPLINISREQIYSICKQYYLPIWSDVSNNHYNISRNRIRHELLPYLINYFNLEIQKNIKSLITYYYYENEYMKKHTIKTYLKCLNSRYIAINLKLIKKQNFILQTRIIQIFIFHNFCIYLNKKKLINIIKIINKSNKKIIFQLKWKFFYINLTNQWLYITMN</sequence>
<protein>
    <recommendedName>
        <fullName evidence="6">tRNA(Ile)-lysidine synthase, chloroplastic</fullName>
        <ecNumber evidence="6">6.3.4.19</ecNumber>
    </recommendedName>
    <alternativeName>
        <fullName evidence="6">tRNA(Ile)-2-lysyl-cytidine synthase</fullName>
    </alternativeName>
    <alternativeName>
        <fullName evidence="6">tRNA(Ile)-lysidine synthetase</fullName>
    </alternativeName>
</protein>
<keyword evidence="8" id="KW-0150">Chloroplast</keyword>